<keyword evidence="1" id="KW-0732">Signal</keyword>
<protein>
    <recommendedName>
        <fullName evidence="4">Secreted protein</fullName>
    </recommendedName>
</protein>
<feature type="signal peptide" evidence="1">
    <location>
        <begin position="1"/>
        <end position="21"/>
    </location>
</feature>
<feature type="chain" id="PRO_5040893588" description="Secreted protein" evidence="1">
    <location>
        <begin position="22"/>
        <end position="100"/>
    </location>
</feature>
<proteinExistence type="predicted"/>
<comment type="caution">
    <text evidence="2">The sequence shown here is derived from an EMBL/GenBank/DDBJ whole genome shotgun (WGS) entry which is preliminary data.</text>
</comment>
<dbReference type="EMBL" id="BSTJ01000018">
    <property type="protein sequence ID" value="GLY81346.1"/>
    <property type="molecule type" value="Genomic_DNA"/>
</dbReference>
<organism evidence="2 3">
    <name type="scientific">Actinoallomurus iriomotensis</name>
    <dbReference type="NCBI Taxonomy" id="478107"/>
    <lineage>
        <taxon>Bacteria</taxon>
        <taxon>Bacillati</taxon>
        <taxon>Actinomycetota</taxon>
        <taxon>Actinomycetes</taxon>
        <taxon>Streptosporangiales</taxon>
        <taxon>Thermomonosporaceae</taxon>
        <taxon>Actinoallomurus</taxon>
    </lineage>
</organism>
<evidence type="ECO:0000313" key="3">
    <source>
        <dbReference type="Proteomes" id="UP001165135"/>
    </source>
</evidence>
<accession>A0A9W6RT08</accession>
<dbReference type="AlphaFoldDB" id="A0A9W6RT08"/>
<evidence type="ECO:0008006" key="4">
    <source>
        <dbReference type="Google" id="ProtNLM"/>
    </source>
</evidence>
<evidence type="ECO:0000256" key="1">
    <source>
        <dbReference type="SAM" id="SignalP"/>
    </source>
</evidence>
<gene>
    <name evidence="2" type="ORF">Airi01_096130</name>
</gene>
<sequence length="100" mass="10022">MLAATVPAVCCAGDSAATVTAATVAAAPATATPIFRYFIVFSSGGGKGQTPPAALLWTAGDAWYQEVAMRSPSQSASVSTAGLPVPSTEVSPYAVWTLEA</sequence>
<evidence type="ECO:0000313" key="2">
    <source>
        <dbReference type="EMBL" id="GLY81346.1"/>
    </source>
</evidence>
<reference evidence="2" key="1">
    <citation type="submission" date="2023-03" db="EMBL/GenBank/DDBJ databases">
        <title>Actinoallomurus iriomotensis NBRC 103681.</title>
        <authorList>
            <person name="Ichikawa N."/>
            <person name="Sato H."/>
            <person name="Tonouchi N."/>
        </authorList>
    </citation>
    <scope>NUCLEOTIDE SEQUENCE</scope>
    <source>
        <strain evidence="2">NBRC 103681</strain>
    </source>
</reference>
<name>A0A9W6RT08_9ACTN</name>
<dbReference type="Proteomes" id="UP001165135">
    <property type="component" value="Unassembled WGS sequence"/>
</dbReference>